<evidence type="ECO:0000256" key="1">
    <source>
        <dbReference type="ARBA" id="ARBA00004496"/>
    </source>
</evidence>
<dbReference type="GO" id="GO:0003677">
    <property type="term" value="F:DNA binding"/>
    <property type="evidence" value="ECO:0007669"/>
    <property type="project" value="UniProtKB-KW"/>
</dbReference>
<evidence type="ECO:0000259" key="8">
    <source>
        <dbReference type="PROSITE" id="PS50995"/>
    </source>
</evidence>
<dbReference type="GO" id="GO:0005737">
    <property type="term" value="C:cytoplasm"/>
    <property type="evidence" value="ECO:0007669"/>
    <property type="project" value="UniProtKB-SubCell"/>
</dbReference>
<keyword evidence="3" id="KW-0238">DNA-binding</keyword>
<dbReference type="PANTHER" id="PTHR42756">
    <property type="entry name" value="TRANSCRIPTIONAL REGULATOR, MARR"/>
    <property type="match status" value="1"/>
</dbReference>
<dbReference type="Pfam" id="PF22381">
    <property type="entry name" value="Staph_reg_Sar_Rot"/>
    <property type="match status" value="1"/>
</dbReference>
<dbReference type="SMART" id="SM00347">
    <property type="entry name" value="HTH_MARR"/>
    <property type="match status" value="1"/>
</dbReference>
<accession>A0A327ZQL2</accession>
<dbReference type="AlphaFoldDB" id="A0A327ZQL2"/>
<dbReference type="PROSITE" id="PS50995">
    <property type="entry name" value="HTH_MARR_2"/>
    <property type="match status" value="1"/>
</dbReference>
<organism evidence="9 10">
    <name type="scientific">Macrococcus epidermidis</name>
    <dbReference type="NCBI Taxonomy" id="1902580"/>
    <lineage>
        <taxon>Bacteria</taxon>
        <taxon>Bacillati</taxon>
        <taxon>Bacillota</taxon>
        <taxon>Bacilli</taxon>
        <taxon>Bacillales</taxon>
        <taxon>Staphylococcaceae</taxon>
        <taxon>Macrococcus</taxon>
    </lineage>
</organism>
<comment type="similarity">
    <text evidence="5">Belongs to the SarZ family.</text>
</comment>
<evidence type="ECO:0000256" key="7">
    <source>
        <dbReference type="ARBA" id="ARBA00047207"/>
    </source>
</evidence>
<comment type="caution">
    <text evidence="9">The sequence shown here is derived from an EMBL/GenBank/DDBJ whole genome shotgun (WGS) entry which is preliminary data.</text>
</comment>
<proteinExistence type="inferred from homology"/>
<dbReference type="Gene3D" id="1.10.10.10">
    <property type="entry name" value="Winged helix-like DNA-binding domain superfamily/Winged helix DNA-binding domain"/>
    <property type="match status" value="1"/>
</dbReference>
<feature type="domain" description="HTH marR-type" evidence="8">
    <location>
        <begin position="15"/>
        <end position="138"/>
    </location>
</feature>
<gene>
    <name evidence="9" type="ORF">BHU61_07700</name>
</gene>
<dbReference type="EMBL" id="PZJH01000003">
    <property type="protein sequence ID" value="RAK44591.1"/>
    <property type="molecule type" value="Genomic_DNA"/>
</dbReference>
<keyword evidence="10" id="KW-1185">Reference proteome</keyword>
<dbReference type="Proteomes" id="UP000249808">
    <property type="component" value="Unassembled WGS sequence"/>
</dbReference>
<reference evidence="9 10" key="1">
    <citation type="journal article" date="2018" name="Front. Microbiol.">
        <title>Description and Comparative Genomics of Macrococcus caseolyticus subsp. hominis subsp. nov., Macrococcus goetzii sp. nov., Macrococcus epidermidis sp. nov., and Macrococcus bohemicus sp. nov., Novel Macrococci From Human Clinical Material With Virulence Potential and Suspected Uptake of Foreign DNA by Natural Transformation.</title>
        <authorList>
            <person name="Maslanova I."/>
            <person name="Wertheimer Z."/>
            <person name="Sedlacek I."/>
            <person name="Svec P."/>
            <person name="Indrakova A."/>
            <person name="Kovarovic V."/>
            <person name="Schumann P."/>
            <person name="Sproer C."/>
            <person name="Kralova S."/>
            <person name="Sedo O."/>
            <person name="Kristofova L."/>
            <person name="Vrbovska V."/>
            <person name="Fuzik T."/>
            <person name="Petras P."/>
            <person name="Zdrahal Z."/>
            <person name="Ruzickova V."/>
            <person name="Doskar J."/>
            <person name="Pantucek R."/>
        </authorList>
    </citation>
    <scope>NUCLEOTIDE SEQUENCE [LARGE SCALE GENOMIC DNA]</scope>
    <source>
        <strain evidence="9 10">01/688</strain>
    </source>
</reference>
<evidence type="ECO:0000256" key="6">
    <source>
        <dbReference type="ARBA" id="ARBA00047188"/>
    </source>
</evidence>
<evidence type="ECO:0000256" key="2">
    <source>
        <dbReference type="ARBA" id="ARBA00023015"/>
    </source>
</evidence>
<dbReference type="InterPro" id="IPR036388">
    <property type="entry name" value="WH-like_DNA-bd_sf"/>
</dbReference>
<sequence>MPKERQRFHCGRLEILDKLRSFLEVQIKLNKIEDEFELICKKYGITLRELFILQILYENKKLNITELKQYKFGENTGMSQHIKKLQVRDLVDRKRSKNDDRVVEVNIKDKGIKVIKEVKEEIEENKSLDVVLEPFIEI</sequence>
<dbReference type="InterPro" id="IPR036390">
    <property type="entry name" value="WH_DNA-bd_sf"/>
</dbReference>
<evidence type="ECO:0000256" key="3">
    <source>
        <dbReference type="ARBA" id="ARBA00023125"/>
    </source>
</evidence>
<comment type="subcellular location">
    <subcellularLocation>
        <location evidence="1">Cytoplasm</location>
    </subcellularLocation>
</comment>
<keyword evidence="4" id="KW-0804">Transcription</keyword>
<evidence type="ECO:0000313" key="10">
    <source>
        <dbReference type="Proteomes" id="UP000249808"/>
    </source>
</evidence>
<dbReference type="PANTHER" id="PTHR42756:SF1">
    <property type="entry name" value="TRANSCRIPTIONAL REPRESSOR OF EMRAB OPERON"/>
    <property type="match status" value="1"/>
</dbReference>
<keyword evidence="2" id="KW-0805">Transcription regulation</keyword>
<protein>
    <recommendedName>
        <fullName evidence="6">HTH-type transcriptional regulator SarZ</fullName>
    </recommendedName>
    <alternativeName>
        <fullName evidence="7">Staphylococcal accessory regulator Z</fullName>
    </alternativeName>
</protein>
<dbReference type="GO" id="GO:0003700">
    <property type="term" value="F:DNA-binding transcription factor activity"/>
    <property type="evidence" value="ECO:0007669"/>
    <property type="project" value="InterPro"/>
</dbReference>
<evidence type="ECO:0000313" key="9">
    <source>
        <dbReference type="EMBL" id="RAK44591.1"/>
    </source>
</evidence>
<evidence type="ECO:0000256" key="5">
    <source>
        <dbReference type="ARBA" id="ARBA00046337"/>
    </source>
</evidence>
<dbReference type="SUPFAM" id="SSF46785">
    <property type="entry name" value="Winged helix' DNA-binding domain"/>
    <property type="match status" value="1"/>
</dbReference>
<dbReference type="InterPro" id="IPR055166">
    <property type="entry name" value="Transc_reg_Sar_Rot_HTH"/>
</dbReference>
<name>A0A327ZQL2_9STAP</name>
<dbReference type="InterPro" id="IPR000835">
    <property type="entry name" value="HTH_MarR-typ"/>
</dbReference>
<evidence type="ECO:0000256" key="4">
    <source>
        <dbReference type="ARBA" id="ARBA00023163"/>
    </source>
</evidence>